<dbReference type="RefSeq" id="WP_187245676.1">
    <property type="nucleotide sequence ID" value="NZ_BAAAOK010000001.1"/>
</dbReference>
<reference evidence="1 2" key="1">
    <citation type="submission" date="2020-06" db="EMBL/GenBank/DDBJ databases">
        <title>Actinomadura xiongansis sp. nov., isolated from soil of Baiyangdian.</title>
        <authorList>
            <person name="Zhang X."/>
        </authorList>
    </citation>
    <scope>NUCLEOTIDE SEQUENCE [LARGE SCALE GENOMIC DNA]</scope>
    <source>
        <strain evidence="1 2">HBUM206468</strain>
    </source>
</reference>
<dbReference type="SUPFAM" id="SSF50969">
    <property type="entry name" value="YVTN repeat-like/Quinoprotein amine dehydrogenase"/>
    <property type="match status" value="1"/>
</dbReference>
<name>A0ABR7LVY5_9ACTN</name>
<dbReference type="Gene3D" id="2.130.10.10">
    <property type="entry name" value="YVTN repeat-like/Quinoprotein amine dehydrogenase"/>
    <property type="match status" value="1"/>
</dbReference>
<dbReference type="InterPro" id="IPR015943">
    <property type="entry name" value="WD40/YVTN_repeat-like_dom_sf"/>
</dbReference>
<evidence type="ECO:0000313" key="2">
    <source>
        <dbReference type="Proteomes" id="UP000805614"/>
    </source>
</evidence>
<gene>
    <name evidence="1" type="ORF">HKK74_24460</name>
</gene>
<accession>A0ABR7LVY5</accession>
<evidence type="ECO:0000313" key="1">
    <source>
        <dbReference type="EMBL" id="MBC6468625.1"/>
    </source>
</evidence>
<keyword evidence="2" id="KW-1185">Reference proteome</keyword>
<protein>
    <recommendedName>
        <fullName evidence="3">WD40 repeat domain-containing protein</fullName>
    </recommendedName>
</protein>
<dbReference type="EMBL" id="JABVEC010000020">
    <property type="protein sequence ID" value="MBC6468625.1"/>
    <property type="molecule type" value="Genomic_DNA"/>
</dbReference>
<proteinExistence type="predicted"/>
<comment type="caution">
    <text evidence="1">The sequence shown here is derived from an EMBL/GenBank/DDBJ whole genome shotgun (WGS) entry which is preliminary data.</text>
</comment>
<dbReference type="Proteomes" id="UP000805614">
    <property type="component" value="Unassembled WGS sequence"/>
</dbReference>
<evidence type="ECO:0008006" key="3">
    <source>
        <dbReference type="Google" id="ProtNLM"/>
    </source>
</evidence>
<dbReference type="InterPro" id="IPR011044">
    <property type="entry name" value="Quino_amine_DH_bsu"/>
</dbReference>
<organism evidence="1 2">
    <name type="scientific">Actinomadura alba</name>
    <dbReference type="NCBI Taxonomy" id="406431"/>
    <lineage>
        <taxon>Bacteria</taxon>
        <taxon>Bacillati</taxon>
        <taxon>Actinomycetota</taxon>
        <taxon>Actinomycetes</taxon>
        <taxon>Streptosporangiales</taxon>
        <taxon>Thermomonosporaceae</taxon>
        <taxon>Actinomadura</taxon>
    </lineage>
</organism>
<sequence>MKSVFHQKIRVWDLDTGARLRVLGRQAEEAWGIGISENGRIVTALDGDGVTLVWELDWEYDFA</sequence>